<dbReference type="InterPro" id="IPR054345">
    <property type="entry name" value="Tir-like"/>
</dbReference>
<dbReference type="Gene3D" id="3.30.1460.10">
    <property type="match status" value="1"/>
</dbReference>
<name>A0A6S6TEV5_9BACT</name>
<dbReference type="CDD" id="cd17036">
    <property type="entry name" value="T3SC_YbjN-like_1"/>
    <property type="match status" value="1"/>
</dbReference>
<evidence type="ECO:0000313" key="1">
    <source>
        <dbReference type="EMBL" id="CAA6815029.1"/>
    </source>
</evidence>
<dbReference type="Pfam" id="PF22550">
    <property type="entry name" value="CesT_Tir_1"/>
    <property type="match status" value="1"/>
</dbReference>
<dbReference type="SUPFAM" id="SSF69635">
    <property type="entry name" value="Type III secretory system chaperone-like"/>
    <property type="match status" value="1"/>
</dbReference>
<protein>
    <recommendedName>
        <fullName evidence="2">YbjN domain-containing protein</fullName>
    </recommendedName>
</protein>
<reference evidence="1" key="1">
    <citation type="submission" date="2020-01" db="EMBL/GenBank/DDBJ databases">
        <authorList>
            <person name="Meier V. D."/>
            <person name="Meier V D."/>
        </authorList>
    </citation>
    <scope>NUCLEOTIDE SEQUENCE</scope>
    <source>
        <strain evidence="1">HLG_WM_MAG_10</strain>
    </source>
</reference>
<dbReference type="EMBL" id="CACVAQ010000223">
    <property type="protein sequence ID" value="CAA6815029.1"/>
    <property type="molecule type" value="Genomic_DNA"/>
</dbReference>
<dbReference type="AlphaFoldDB" id="A0A6S6TEV5"/>
<proteinExistence type="predicted"/>
<gene>
    <name evidence="1" type="ORF">HELGO_WM16606</name>
</gene>
<evidence type="ECO:0008006" key="2">
    <source>
        <dbReference type="Google" id="ProtNLM"/>
    </source>
</evidence>
<organism evidence="1">
    <name type="scientific">uncultured Aureispira sp</name>
    <dbReference type="NCBI Taxonomy" id="1331704"/>
    <lineage>
        <taxon>Bacteria</taxon>
        <taxon>Pseudomonadati</taxon>
        <taxon>Bacteroidota</taxon>
        <taxon>Saprospiria</taxon>
        <taxon>Saprospirales</taxon>
        <taxon>Saprospiraceae</taxon>
        <taxon>Aureispira</taxon>
        <taxon>environmental samples</taxon>
    </lineage>
</organism>
<accession>A0A6S6TEV5</accession>
<sequence length="146" mass="16572">MLNLKKYYSTVEQAIIKIGLDPTKFRGEQEGEWTLHRGEYTIWIDVWNDPVEKVAYLQVVAPVIEIPEESQAVLFRDLLQINLQLCGIAFSVHGEKVVLKGTRVAEGLDVEEAHAMIMLISKYVSNFSPILLKRYFNSGEPGIPPK</sequence>